<feature type="domain" description="RRM" evidence="3">
    <location>
        <begin position="41"/>
        <end position="117"/>
    </location>
</feature>
<dbReference type="Proteomes" id="UP000283530">
    <property type="component" value="Unassembled WGS sequence"/>
</dbReference>
<dbReference type="GO" id="GO:0003723">
    <property type="term" value="F:RNA binding"/>
    <property type="evidence" value="ECO:0007669"/>
    <property type="project" value="UniProtKB-UniRule"/>
</dbReference>
<dbReference type="InterPro" id="IPR012677">
    <property type="entry name" value="Nucleotide-bd_a/b_plait_sf"/>
</dbReference>
<feature type="region of interest" description="Disordered" evidence="2">
    <location>
        <begin position="1"/>
        <end position="41"/>
    </location>
</feature>
<dbReference type="SMART" id="SM00360">
    <property type="entry name" value="RRM"/>
    <property type="match status" value="1"/>
</dbReference>
<feature type="region of interest" description="Disordered" evidence="2">
    <location>
        <begin position="146"/>
        <end position="176"/>
    </location>
</feature>
<keyword evidence="4" id="KW-0238">DNA-binding</keyword>
<dbReference type="InterPro" id="IPR035979">
    <property type="entry name" value="RBD_domain_sf"/>
</dbReference>
<dbReference type="OrthoDB" id="1908804at2759"/>
<dbReference type="EMBL" id="QPKB01000003">
    <property type="protein sequence ID" value="RWR81386.1"/>
    <property type="molecule type" value="Genomic_DNA"/>
</dbReference>
<organism evidence="4 5">
    <name type="scientific">Cinnamomum micranthum f. kanehirae</name>
    <dbReference type="NCBI Taxonomy" id="337451"/>
    <lineage>
        <taxon>Eukaryota</taxon>
        <taxon>Viridiplantae</taxon>
        <taxon>Streptophyta</taxon>
        <taxon>Embryophyta</taxon>
        <taxon>Tracheophyta</taxon>
        <taxon>Spermatophyta</taxon>
        <taxon>Magnoliopsida</taxon>
        <taxon>Magnoliidae</taxon>
        <taxon>Laurales</taxon>
        <taxon>Lauraceae</taxon>
        <taxon>Cinnamomum</taxon>
    </lineage>
</organism>
<evidence type="ECO:0000256" key="1">
    <source>
        <dbReference type="PROSITE-ProRule" id="PRU00176"/>
    </source>
</evidence>
<sequence length="187" mass="20252">MSGWKRQRPQLSSPPPKRPRQTPNSNQEKEEDNKPATKQSSVVVVTGLAPGCTVLDLKSRFQMFGSISRLRIDPAVSFGYLTFRSHDSARAAVAAALDPSTGITVGSQKVGVSWANDPLPQWRLGVGATSGKDHLLSSSKLLRPEIPLSRHGRDNKKLSPGAKSTPSKSGPELPFKGREIIAYDDLL</sequence>
<keyword evidence="4" id="KW-0371">Homeobox</keyword>
<dbReference type="STRING" id="337451.A0A3S3N5U6"/>
<keyword evidence="1" id="KW-0694">RNA-binding</keyword>
<evidence type="ECO:0000313" key="4">
    <source>
        <dbReference type="EMBL" id="RWR81386.1"/>
    </source>
</evidence>
<dbReference type="AlphaFoldDB" id="A0A3S3N5U6"/>
<dbReference type="InterPro" id="IPR000504">
    <property type="entry name" value="RRM_dom"/>
</dbReference>
<evidence type="ECO:0000256" key="2">
    <source>
        <dbReference type="SAM" id="MobiDB-lite"/>
    </source>
</evidence>
<dbReference type="SUPFAM" id="SSF54928">
    <property type="entry name" value="RNA-binding domain, RBD"/>
    <property type="match status" value="1"/>
</dbReference>
<name>A0A3S3N5U6_9MAGN</name>
<evidence type="ECO:0000313" key="5">
    <source>
        <dbReference type="Proteomes" id="UP000283530"/>
    </source>
</evidence>
<evidence type="ECO:0000259" key="3">
    <source>
        <dbReference type="PROSITE" id="PS50102"/>
    </source>
</evidence>
<proteinExistence type="predicted"/>
<dbReference type="GO" id="GO:0003677">
    <property type="term" value="F:DNA binding"/>
    <property type="evidence" value="ECO:0007669"/>
    <property type="project" value="UniProtKB-KW"/>
</dbReference>
<dbReference type="Gene3D" id="3.30.70.330">
    <property type="match status" value="1"/>
</dbReference>
<reference evidence="4 5" key="1">
    <citation type="journal article" date="2019" name="Nat. Plants">
        <title>Stout camphor tree genome fills gaps in understanding of flowering plant genome evolution.</title>
        <authorList>
            <person name="Chaw S.M."/>
            <person name="Liu Y.C."/>
            <person name="Wu Y.W."/>
            <person name="Wang H.Y."/>
            <person name="Lin C.I."/>
            <person name="Wu C.S."/>
            <person name="Ke H.M."/>
            <person name="Chang L.Y."/>
            <person name="Hsu C.Y."/>
            <person name="Yang H.T."/>
            <person name="Sudianto E."/>
            <person name="Hsu M.H."/>
            <person name="Wu K.P."/>
            <person name="Wang L.N."/>
            <person name="Leebens-Mack J.H."/>
            <person name="Tsai I.J."/>
        </authorList>
    </citation>
    <scope>NUCLEOTIDE SEQUENCE [LARGE SCALE GENOMIC DNA]</scope>
    <source>
        <strain evidence="5">cv. Chaw 1501</strain>
        <tissue evidence="4">Young leaves</tissue>
    </source>
</reference>
<dbReference type="CDD" id="cd00590">
    <property type="entry name" value="RRM_SF"/>
    <property type="match status" value="1"/>
</dbReference>
<accession>A0A3S3N5U6</accession>
<keyword evidence="5" id="KW-1185">Reference proteome</keyword>
<dbReference type="PROSITE" id="PS50102">
    <property type="entry name" value="RRM"/>
    <property type="match status" value="1"/>
</dbReference>
<dbReference type="Pfam" id="PF00076">
    <property type="entry name" value="RRM_1"/>
    <property type="match status" value="1"/>
</dbReference>
<protein>
    <submittedName>
        <fullName evidence="4">Homeobox-leucine zipper protein ATHB-54</fullName>
    </submittedName>
</protein>
<comment type="caution">
    <text evidence="4">The sequence shown here is derived from an EMBL/GenBank/DDBJ whole genome shotgun (WGS) entry which is preliminary data.</text>
</comment>
<gene>
    <name evidence="4" type="ORF">CKAN_01006800</name>
</gene>